<accession>A0AA38HRK1</accession>
<dbReference type="SUPFAM" id="SSF64268">
    <property type="entry name" value="PX domain"/>
    <property type="match status" value="1"/>
</dbReference>
<dbReference type="InterPro" id="IPR035892">
    <property type="entry name" value="C2_domain_sf"/>
</dbReference>
<keyword evidence="3" id="KW-1185">Reference proteome</keyword>
<organism evidence="2 3">
    <name type="scientific">Zophobas morio</name>
    <dbReference type="NCBI Taxonomy" id="2755281"/>
    <lineage>
        <taxon>Eukaryota</taxon>
        <taxon>Metazoa</taxon>
        <taxon>Ecdysozoa</taxon>
        <taxon>Arthropoda</taxon>
        <taxon>Hexapoda</taxon>
        <taxon>Insecta</taxon>
        <taxon>Pterygota</taxon>
        <taxon>Neoptera</taxon>
        <taxon>Endopterygota</taxon>
        <taxon>Coleoptera</taxon>
        <taxon>Polyphaga</taxon>
        <taxon>Cucujiformia</taxon>
        <taxon>Tenebrionidae</taxon>
        <taxon>Zophobas</taxon>
    </lineage>
</organism>
<dbReference type="GO" id="GO:0006887">
    <property type="term" value="P:exocytosis"/>
    <property type="evidence" value="ECO:0007669"/>
    <property type="project" value="TreeGrafter"/>
</dbReference>
<evidence type="ECO:0000259" key="1">
    <source>
        <dbReference type="PROSITE" id="PS50004"/>
    </source>
</evidence>
<dbReference type="PANTHER" id="PTHR45716">
    <property type="entry name" value="BITESIZE, ISOFORM I"/>
    <property type="match status" value="1"/>
</dbReference>
<dbReference type="PANTHER" id="PTHR45716:SF2">
    <property type="entry name" value="BITESIZE, ISOFORM I"/>
    <property type="match status" value="1"/>
</dbReference>
<dbReference type="EMBL" id="JALNTZ010000009">
    <property type="protein sequence ID" value="KAJ3641327.1"/>
    <property type="molecule type" value="Genomic_DNA"/>
</dbReference>
<evidence type="ECO:0000313" key="2">
    <source>
        <dbReference type="EMBL" id="KAJ3641327.1"/>
    </source>
</evidence>
<gene>
    <name evidence="2" type="ORF">Zmor_027839</name>
</gene>
<sequence length="191" mass="22429">MLAEKRYQEVSSFITSLFKCADEIAHSDLVYTFFHPLLRDQQYSEEYAKKAKDRKGVSKNEAGRLKGQLKLSFQFSKGVFRVMVYHVRDLPLLTNGQEPSTYVKVYLRPDTSKETKRKTKVVRKNCHPSFVEMLEYRMALEVIQEKSLQATVWNYDPLQENEFLGCVELPLMDIDLTKETTEWYPLVNLTR</sequence>
<dbReference type="Gene3D" id="2.60.40.150">
    <property type="entry name" value="C2 domain"/>
    <property type="match status" value="1"/>
</dbReference>
<dbReference type="Gene3D" id="3.30.1520.10">
    <property type="entry name" value="Phox-like domain"/>
    <property type="match status" value="1"/>
</dbReference>
<dbReference type="GO" id="GO:0042043">
    <property type="term" value="F:neurexin family protein binding"/>
    <property type="evidence" value="ECO:0007669"/>
    <property type="project" value="TreeGrafter"/>
</dbReference>
<reference evidence="2" key="1">
    <citation type="journal article" date="2023" name="G3 (Bethesda)">
        <title>Whole genome assemblies of Zophobas morio and Tenebrio molitor.</title>
        <authorList>
            <person name="Kaur S."/>
            <person name="Stinson S.A."/>
            <person name="diCenzo G.C."/>
        </authorList>
    </citation>
    <scope>NUCLEOTIDE SEQUENCE</scope>
    <source>
        <strain evidence="2">QUZm001</strain>
    </source>
</reference>
<feature type="domain" description="C2" evidence="1">
    <location>
        <begin position="61"/>
        <end position="184"/>
    </location>
</feature>
<dbReference type="GO" id="GO:0035091">
    <property type="term" value="F:phosphatidylinositol binding"/>
    <property type="evidence" value="ECO:0007669"/>
    <property type="project" value="InterPro"/>
</dbReference>
<dbReference type="SMART" id="SM00239">
    <property type="entry name" value="C2"/>
    <property type="match status" value="1"/>
</dbReference>
<dbReference type="InterPro" id="IPR000008">
    <property type="entry name" value="C2_dom"/>
</dbReference>
<evidence type="ECO:0000313" key="3">
    <source>
        <dbReference type="Proteomes" id="UP001168821"/>
    </source>
</evidence>
<dbReference type="Pfam" id="PF00168">
    <property type="entry name" value="C2"/>
    <property type="match status" value="1"/>
</dbReference>
<name>A0AA38HRK1_9CUCU</name>
<dbReference type="PROSITE" id="PS50004">
    <property type="entry name" value="C2"/>
    <property type="match status" value="1"/>
</dbReference>
<dbReference type="SUPFAM" id="SSF49562">
    <property type="entry name" value="C2 domain (Calcium/lipid-binding domain, CaLB)"/>
    <property type="match status" value="1"/>
</dbReference>
<dbReference type="FunFam" id="2.60.40.150:FF:000205">
    <property type="entry name" value="Uncharacterized protein, isoform A"/>
    <property type="match status" value="1"/>
</dbReference>
<dbReference type="InterPro" id="IPR036871">
    <property type="entry name" value="PX_dom_sf"/>
</dbReference>
<dbReference type="Proteomes" id="UP001168821">
    <property type="component" value="Unassembled WGS sequence"/>
</dbReference>
<proteinExistence type="predicted"/>
<dbReference type="AlphaFoldDB" id="A0AA38HRK1"/>
<protein>
    <recommendedName>
        <fullName evidence="1">C2 domain-containing protein</fullName>
    </recommendedName>
</protein>
<comment type="caution">
    <text evidence="2">The sequence shown here is derived from an EMBL/GenBank/DDBJ whole genome shotgun (WGS) entry which is preliminary data.</text>
</comment>